<organism evidence="1 2">
    <name type="scientific">Ameca splendens</name>
    <dbReference type="NCBI Taxonomy" id="208324"/>
    <lineage>
        <taxon>Eukaryota</taxon>
        <taxon>Metazoa</taxon>
        <taxon>Chordata</taxon>
        <taxon>Craniata</taxon>
        <taxon>Vertebrata</taxon>
        <taxon>Euteleostomi</taxon>
        <taxon>Actinopterygii</taxon>
        <taxon>Neopterygii</taxon>
        <taxon>Teleostei</taxon>
        <taxon>Neoteleostei</taxon>
        <taxon>Acanthomorphata</taxon>
        <taxon>Ovalentaria</taxon>
        <taxon>Atherinomorphae</taxon>
        <taxon>Cyprinodontiformes</taxon>
        <taxon>Goodeidae</taxon>
        <taxon>Ameca</taxon>
    </lineage>
</organism>
<accession>A0ABV1AAV0</accession>
<reference evidence="1 2" key="1">
    <citation type="submission" date="2021-06" db="EMBL/GenBank/DDBJ databases">
        <authorList>
            <person name="Palmer J.M."/>
        </authorList>
    </citation>
    <scope>NUCLEOTIDE SEQUENCE [LARGE SCALE GENOMIC DNA]</scope>
    <source>
        <strain evidence="1 2">AS_MEX2019</strain>
        <tissue evidence="1">Muscle</tissue>
    </source>
</reference>
<evidence type="ECO:0000313" key="1">
    <source>
        <dbReference type="EMBL" id="MEQ2315289.1"/>
    </source>
</evidence>
<comment type="caution">
    <text evidence="1">The sequence shown here is derived from an EMBL/GenBank/DDBJ whole genome shotgun (WGS) entry which is preliminary data.</text>
</comment>
<gene>
    <name evidence="1" type="ORF">AMECASPLE_020772</name>
</gene>
<protein>
    <submittedName>
        <fullName evidence="1">Uncharacterized protein</fullName>
    </submittedName>
</protein>
<sequence length="97" mass="11177">MAAEEVMQINISSCFHPSTKVHMKPEHIVCWLQKKTVTAEGLPELWVELQLLLRQTAKMVKFFSGCTVPALQRRTLGVHEAETRKKKTDFQLWPDLS</sequence>
<name>A0ABV1AAV0_9TELE</name>
<proteinExistence type="predicted"/>
<dbReference type="EMBL" id="JAHRIP010086391">
    <property type="protein sequence ID" value="MEQ2315289.1"/>
    <property type="molecule type" value="Genomic_DNA"/>
</dbReference>
<dbReference type="Proteomes" id="UP001469553">
    <property type="component" value="Unassembled WGS sequence"/>
</dbReference>
<keyword evidence="2" id="KW-1185">Reference proteome</keyword>
<evidence type="ECO:0000313" key="2">
    <source>
        <dbReference type="Proteomes" id="UP001469553"/>
    </source>
</evidence>